<evidence type="ECO:0000313" key="3">
    <source>
        <dbReference type="Proteomes" id="UP001551695"/>
    </source>
</evidence>
<dbReference type="Pfam" id="PF01979">
    <property type="entry name" value="Amidohydro_1"/>
    <property type="match status" value="1"/>
</dbReference>
<dbReference type="RefSeq" id="WP_357781282.1">
    <property type="nucleotide sequence ID" value="NZ_JBFAKC010000003.1"/>
</dbReference>
<dbReference type="Proteomes" id="UP001551695">
    <property type="component" value="Unassembled WGS sequence"/>
</dbReference>
<dbReference type="InterPro" id="IPR051781">
    <property type="entry name" value="Metallo-dep_Hydrolase"/>
</dbReference>
<feature type="domain" description="Amidohydrolase-related" evidence="1">
    <location>
        <begin position="56"/>
        <end position="408"/>
    </location>
</feature>
<dbReference type="PANTHER" id="PTHR43135:SF3">
    <property type="entry name" value="ALPHA-D-RIBOSE 1-METHYLPHOSPHONATE 5-TRIPHOSPHATE DIPHOSPHATASE"/>
    <property type="match status" value="1"/>
</dbReference>
<dbReference type="EMBL" id="JBFAKC010000003">
    <property type="protein sequence ID" value="MEV0707464.1"/>
    <property type="molecule type" value="Genomic_DNA"/>
</dbReference>
<dbReference type="SUPFAM" id="SSF51338">
    <property type="entry name" value="Composite domain of metallo-dependent hydrolases"/>
    <property type="match status" value="1"/>
</dbReference>
<dbReference type="Gene3D" id="3.20.20.140">
    <property type="entry name" value="Metal-dependent hydrolases"/>
    <property type="match status" value="1"/>
</dbReference>
<protein>
    <submittedName>
        <fullName evidence="2">Amidohydrolase family protein</fullName>
    </submittedName>
</protein>
<dbReference type="CDD" id="cd01299">
    <property type="entry name" value="Met_dep_hydrolase_A"/>
    <property type="match status" value="1"/>
</dbReference>
<proteinExistence type="predicted"/>
<sequence length="423" mass="44865">MAELFLTNVRVVDGSGRNPLRDGALLISGNTISWVGERSTAPDIGEAKVVDLRDNTVCPGFFDCHVHFALPGGSGNPYEAVSVPASYRTLAVVERLRVTLHNGVTSARDLMGIDAGVRMAVAQGLVEGPRLQVAITMLSQTAGHADLTQLSGFDPMSYLHGPETPSPLIDSVDEARKRTRQLLGLGADLIKVASSGGVASPNDQPEWLGLRTELVRAVVEECRAYGNKPVAAHAIGYAGIAAAVDGGVRSVEHGYQLDDELRRRMVDQDIFLVPTLLETMEDLDPHKTSPAAHAKSVTWHRLAQEAVGRSAAAGVRIAVGTDAGLSPDHGTNLRELGLLVKFGGLTPMEAIVAATRDSAALCGVDDRLGTLESGKLADIVVVRGDPLHDIESVGRPDDILLVMKDGNVCSDRGGFFTPVDRWG</sequence>
<dbReference type="PANTHER" id="PTHR43135">
    <property type="entry name" value="ALPHA-D-RIBOSE 1-METHYLPHOSPHONATE 5-TRIPHOSPHATE DIPHOSPHATASE"/>
    <property type="match status" value="1"/>
</dbReference>
<dbReference type="Gene3D" id="2.30.40.10">
    <property type="entry name" value="Urease, subunit C, domain 1"/>
    <property type="match status" value="1"/>
</dbReference>
<reference evidence="2 3" key="1">
    <citation type="submission" date="2024-06" db="EMBL/GenBank/DDBJ databases">
        <title>The Natural Products Discovery Center: Release of the First 8490 Sequenced Strains for Exploring Actinobacteria Biosynthetic Diversity.</title>
        <authorList>
            <person name="Kalkreuter E."/>
            <person name="Kautsar S.A."/>
            <person name="Yang D."/>
            <person name="Bader C.D."/>
            <person name="Teijaro C.N."/>
            <person name="Fluegel L."/>
            <person name="Davis C.M."/>
            <person name="Simpson J.R."/>
            <person name="Lauterbach L."/>
            <person name="Steele A.D."/>
            <person name="Gui C."/>
            <person name="Meng S."/>
            <person name="Li G."/>
            <person name="Viehrig K."/>
            <person name="Ye F."/>
            <person name="Su P."/>
            <person name="Kiefer A.F."/>
            <person name="Nichols A."/>
            <person name="Cepeda A.J."/>
            <person name="Yan W."/>
            <person name="Fan B."/>
            <person name="Jiang Y."/>
            <person name="Adhikari A."/>
            <person name="Zheng C.-J."/>
            <person name="Schuster L."/>
            <person name="Cowan T.M."/>
            <person name="Smanski M.J."/>
            <person name="Chevrette M.G."/>
            <person name="De Carvalho L.P.S."/>
            <person name="Shen B."/>
        </authorList>
    </citation>
    <scope>NUCLEOTIDE SEQUENCE [LARGE SCALE GENOMIC DNA]</scope>
    <source>
        <strain evidence="2 3">NPDC050403</strain>
    </source>
</reference>
<evidence type="ECO:0000259" key="1">
    <source>
        <dbReference type="Pfam" id="PF01979"/>
    </source>
</evidence>
<comment type="caution">
    <text evidence="2">The sequence shown here is derived from an EMBL/GenBank/DDBJ whole genome shotgun (WGS) entry which is preliminary data.</text>
</comment>
<name>A0ABV3FPW6_9NOCA</name>
<evidence type="ECO:0000313" key="2">
    <source>
        <dbReference type="EMBL" id="MEV0707464.1"/>
    </source>
</evidence>
<dbReference type="InterPro" id="IPR006680">
    <property type="entry name" value="Amidohydro-rel"/>
</dbReference>
<gene>
    <name evidence="2" type="ORF">AB0I48_07885</name>
</gene>
<dbReference type="InterPro" id="IPR032466">
    <property type="entry name" value="Metal_Hydrolase"/>
</dbReference>
<dbReference type="InterPro" id="IPR057744">
    <property type="entry name" value="OTAase-like"/>
</dbReference>
<organism evidence="2 3">
    <name type="scientific">Nocardia aurea</name>
    <dbReference type="NCBI Taxonomy" id="2144174"/>
    <lineage>
        <taxon>Bacteria</taxon>
        <taxon>Bacillati</taxon>
        <taxon>Actinomycetota</taxon>
        <taxon>Actinomycetes</taxon>
        <taxon>Mycobacteriales</taxon>
        <taxon>Nocardiaceae</taxon>
        <taxon>Nocardia</taxon>
    </lineage>
</organism>
<dbReference type="InterPro" id="IPR011059">
    <property type="entry name" value="Metal-dep_hydrolase_composite"/>
</dbReference>
<keyword evidence="3" id="KW-1185">Reference proteome</keyword>
<dbReference type="SUPFAM" id="SSF51556">
    <property type="entry name" value="Metallo-dependent hydrolases"/>
    <property type="match status" value="1"/>
</dbReference>
<accession>A0ABV3FPW6</accession>